<dbReference type="EMBL" id="JAUOQO010000001">
    <property type="protein sequence ID" value="MDO6572783.1"/>
    <property type="molecule type" value="Genomic_DNA"/>
</dbReference>
<sequence length="157" mass="19132">MLLNDYYKTYKMNESNDEFIIEKNNDAQYYDILESINQLSNDTFCVLNHLFVNEDKEDQFEDKFLSRQKHLQDVPGFKALRFLKPRTNHRHYIIVTLWESRQAFYDWQNSSEYAQTHRKRGTKQGVDNQIVNRDLSYNIRIELEDLKKQMLDYEDIF</sequence>
<dbReference type="PROSITE" id="PS51725">
    <property type="entry name" value="ABM"/>
    <property type="match status" value="1"/>
</dbReference>
<reference evidence="5" key="1">
    <citation type="submission" date="2023-07" db="EMBL/GenBank/DDBJ databases">
        <title>Genome content predicts the carbon catabolic preferences of heterotrophic bacteria.</title>
        <authorList>
            <person name="Gralka M."/>
        </authorList>
    </citation>
    <scope>NUCLEOTIDE SEQUENCE</scope>
    <source>
        <strain evidence="5">E2R20</strain>
    </source>
</reference>
<dbReference type="Proteomes" id="UP001170310">
    <property type="component" value="Unassembled WGS sequence"/>
</dbReference>
<keyword evidence="5" id="KW-0503">Monooxygenase</keyword>
<evidence type="ECO:0000313" key="6">
    <source>
        <dbReference type="Proteomes" id="UP001170310"/>
    </source>
</evidence>
<keyword evidence="5" id="KW-0560">Oxidoreductase</keyword>
<name>A0AAW7YRQ3_9STAP</name>
<dbReference type="Pfam" id="PF03992">
    <property type="entry name" value="ABM"/>
    <property type="match status" value="1"/>
</dbReference>
<dbReference type="PANTHER" id="PTHR34474:SF2">
    <property type="entry name" value="SIGNAL TRANSDUCTION PROTEIN TRAP"/>
    <property type="match status" value="1"/>
</dbReference>
<gene>
    <name evidence="5" type="ORF">Q4528_01275</name>
</gene>
<comment type="caution">
    <text evidence="5">The sequence shown here is derived from an EMBL/GenBank/DDBJ whole genome shotgun (WGS) entry which is preliminary data.</text>
</comment>
<evidence type="ECO:0000313" key="5">
    <source>
        <dbReference type="EMBL" id="MDO6572783.1"/>
    </source>
</evidence>
<dbReference type="Gene3D" id="3.30.70.100">
    <property type="match status" value="1"/>
</dbReference>
<comment type="similarity">
    <text evidence="1">Belongs to the TRAP family.</text>
</comment>
<dbReference type="RefSeq" id="WP_303520231.1">
    <property type="nucleotide sequence ID" value="NZ_JAUOQO010000001.1"/>
</dbReference>
<evidence type="ECO:0000256" key="3">
    <source>
        <dbReference type="ARBA" id="ARBA00032861"/>
    </source>
</evidence>
<protein>
    <recommendedName>
        <fullName evidence="2">Signal transduction protein TRAP</fullName>
    </recommendedName>
    <alternativeName>
        <fullName evidence="3">Target of RNAIII-activating protein</fullName>
    </alternativeName>
</protein>
<keyword evidence="6" id="KW-1185">Reference proteome</keyword>
<dbReference type="GO" id="GO:0004497">
    <property type="term" value="F:monooxygenase activity"/>
    <property type="evidence" value="ECO:0007669"/>
    <property type="project" value="UniProtKB-KW"/>
</dbReference>
<dbReference type="AlphaFoldDB" id="A0AAW7YRQ3"/>
<accession>A0AAW7YRQ3</accession>
<dbReference type="PANTHER" id="PTHR34474">
    <property type="entry name" value="SIGNAL TRANSDUCTION PROTEIN TRAP"/>
    <property type="match status" value="1"/>
</dbReference>
<dbReference type="InterPro" id="IPR050404">
    <property type="entry name" value="Heme-degrading_MO"/>
</dbReference>
<feature type="domain" description="ABM" evidence="4">
    <location>
        <begin position="44"/>
        <end position="132"/>
    </location>
</feature>
<dbReference type="InterPro" id="IPR007138">
    <property type="entry name" value="ABM_dom"/>
</dbReference>
<evidence type="ECO:0000259" key="4">
    <source>
        <dbReference type="PROSITE" id="PS51725"/>
    </source>
</evidence>
<proteinExistence type="inferred from homology"/>
<evidence type="ECO:0000256" key="1">
    <source>
        <dbReference type="ARBA" id="ARBA00009267"/>
    </source>
</evidence>
<dbReference type="InterPro" id="IPR011008">
    <property type="entry name" value="Dimeric_a/b-barrel"/>
</dbReference>
<dbReference type="SUPFAM" id="SSF54909">
    <property type="entry name" value="Dimeric alpha+beta barrel"/>
    <property type="match status" value="1"/>
</dbReference>
<organism evidence="5 6">
    <name type="scientific">Staphylococcus pasteuri_A</name>
    <dbReference type="NCBI Taxonomy" id="3062664"/>
    <lineage>
        <taxon>Bacteria</taxon>
        <taxon>Bacillati</taxon>
        <taxon>Bacillota</taxon>
        <taxon>Bacilli</taxon>
        <taxon>Bacillales</taxon>
        <taxon>Staphylococcaceae</taxon>
        <taxon>Staphylococcus</taxon>
    </lineage>
</organism>
<evidence type="ECO:0000256" key="2">
    <source>
        <dbReference type="ARBA" id="ARBA00018486"/>
    </source>
</evidence>